<keyword evidence="1" id="KW-0812">Transmembrane</keyword>
<dbReference type="RefSeq" id="WP_148979370.1">
    <property type="nucleotide sequence ID" value="NZ_JBNILM010000007.1"/>
</dbReference>
<keyword evidence="1" id="KW-0472">Membrane</keyword>
<dbReference type="EMBL" id="VTET01000005">
    <property type="protein sequence ID" value="TYS71714.1"/>
    <property type="molecule type" value="Genomic_DNA"/>
</dbReference>
<accession>A0A5D4TCE5</accession>
<name>A0A5D4TCE5_9BACI</name>
<sequence>MGGNIINNSLIAVLFATTLTIYMFTICGVADGGRVTARDVLKQNKDADIIEYDGKIFSNVTNLGWFANDTENISFSKDNYIGEIQKQTTSSLLFNDLSATKLPKGTKVYSIDEEGSGLLLVEFQGEELYYMELLEG</sequence>
<evidence type="ECO:0000256" key="1">
    <source>
        <dbReference type="SAM" id="Phobius"/>
    </source>
</evidence>
<protein>
    <submittedName>
        <fullName evidence="2">Uncharacterized protein</fullName>
    </submittedName>
</protein>
<evidence type="ECO:0000313" key="2">
    <source>
        <dbReference type="EMBL" id="TYS71714.1"/>
    </source>
</evidence>
<proteinExistence type="predicted"/>
<dbReference type="Proteomes" id="UP000324517">
    <property type="component" value="Unassembled WGS sequence"/>
</dbReference>
<dbReference type="OrthoDB" id="2736188at2"/>
<gene>
    <name evidence="2" type="ORF">FZC75_11145</name>
</gene>
<reference evidence="2 3" key="1">
    <citation type="submission" date="2019-08" db="EMBL/GenBank/DDBJ databases">
        <title>Bacillus genomes from the desert of Cuatro Cienegas, Coahuila.</title>
        <authorList>
            <person name="Olmedo-Alvarez G."/>
        </authorList>
    </citation>
    <scope>NUCLEOTIDE SEQUENCE [LARGE SCALE GENOMIC DNA]</scope>
    <source>
        <strain evidence="2 3">CH98b_3T</strain>
    </source>
</reference>
<feature type="transmembrane region" description="Helical" evidence="1">
    <location>
        <begin position="6"/>
        <end position="30"/>
    </location>
</feature>
<dbReference type="AlphaFoldDB" id="A0A5D4TCE5"/>
<evidence type="ECO:0000313" key="3">
    <source>
        <dbReference type="Proteomes" id="UP000324517"/>
    </source>
</evidence>
<comment type="caution">
    <text evidence="2">The sequence shown here is derived from an EMBL/GenBank/DDBJ whole genome shotgun (WGS) entry which is preliminary data.</text>
</comment>
<keyword evidence="1" id="KW-1133">Transmembrane helix</keyword>
<organism evidence="2 3">
    <name type="scientific">Sutcliffiella horikoshii</name>
    <dbReference type="NCBI Taxonomy" id="79883"/>
    <lineage>
        <taxon>Bacteria</taxon>
        <taxon>Bacillati</taxon>
        <taxon>Bacillota</taxon>
        <taxon>Bacilli</taxon>
        <taxon>Bacillales</taxon>
        <taxon>Bacillaceae</taxon>
        <taxon>Sutcliffiella</taxon>
    </lineage>
</organism>